<dbReference type="OrthoDB" id="6435638at2759"/>
<dbReference type="EMBL" id="UYJE01001520">
    <property type="protein sequence ID" value="VDI02799.1"/>
    <property type="molecule type" value="Genomic_DNA"/>
</dbReference>
<protein>
    <submittedName>
        <fullName evidence="12">Gonadotropin-releasing hormone receptor</fullName>
    </submittedName>
</protein>
<sequence length="428" mass="48862">MTAQEDPFDFFSYHMPDVSRWNISGGFDSERPYSSCTENGICKWDLNLTDGKTQIVNHFNGSIPPLPREMTFNDDSVLSVIAYSCLFVIAATGNLTVLITLLRSRTIKSRVNTYIMHLSIADLIVAFVMLPLETVWNITVSWEAGDAACRILMFFRALGFYLSSFVLVTISLDRYFSIVHPMSIHDAERRGKLMISLAWALSVIASLPQSIIFHVERHPIFTWYTQCVTFGFFPTPRHELAYNLFNLITVYVTPLVIITTSYCLILHKISKNAKLAKDRKKQFGIFRSKPYKIINLLSLIYGFLRNRPHHCARAGKIGKARIRTLKMTLVIVTVFILCWTPYFFMAAWWWIDKQSAQAINPKVQRGLFIFAVSNSCIDPIVYDLNNTFTTVTHSTSTEGLHVLCQIEFESSVLKRSTILQTETQQGNS</sequence>
<evidence type="ECO:0000256" key="3">
    <source>
        <dbReference type="ARBA" id="ARBA00022692"/>
    </source>
</evidence>
<gene>
    <name evidence="12" type="ORF">MGAL_10B075988</name>
</gene>
<comment type="caution">
    <text evidence="12">The sequence shown here is derived from an EMBL/GenBank/DDBJ whole genome shotgun (WGS) entry which is preliminary data.</text>
</comment>
<feature type="transmembrane region" description="Helical" evidence="10">
    <location>
        <begin position="114"/>
        <end position="132"/>
    </location>
</feature>
<evidence type="ECO:0000256" key="10">
    <source>
        <dbReference type="RuleBase" id="RU046427"/>
    </source>
</evidence>
<dbReference type="PROSITE" id="PS50262">
    <property type="entry name" value="G_PROTEIN_RECEP_F1_2"/>
    <property type="match status" value="1"/>
</dbReference>
<evidence type="ECO:0000313" key="13">
    <source>
        <dbReference type="Proteomes" id="UP000596742"/>
    </source>
</evidence>
<comment type="similarity">
    <text evidence="10">Belongs to the G-protein coupled receptor 1 family. Vasopressin/oxytocin receptor subfamily.</text>
</comment>
<feature type="transmembrane region" description="Helical" evidence="10">
    <location>
        <begin position="329"/>
        <end position="351"/>
    </location>
</feature>
<dbReference type="Pfam" id="PF00001">
    <property type="entry name" value="7tm_1"/>
    <property type="match status" value="1"/>
</dbReference>
<dbReference type="PANTHER" id="PTHR24241">
    <property type="entry name" value="NEUROPEPTIDE RECEPTOR-RELATED G-PROTEIN COUPLED RECEPTOR"/>
    <property type="match status" value="1"/>
</dbReference>
<dbReference type="GO" id="GO:0005886">
    <property type="term" value="C:plasma membrane"/>
    <property type="evidence" value="ECO:0007669"/>
    <property type="project" value="UniProtKB-SubCell"/>
</dbReference>
<dbReference type="PRINTS" id="PR00237">
    <property type="entry name" value="GPCRRHODOPSN"/>
</dbReference>
<dbReference type="InterPro" id="IPR001817">
    <property type="entry name" value="Vasoprsn_rcpt"/>
</dbReference>
<dbReference type="Proteomes" id="UP000596742">
    <property type="component" value="Unassembled WGS sequence"/>
</dbReference>
<evidence type="ECO:0000256" key="7">
    <source>
        <dbReference type="ARBA" id="ARBA00023170"/>
    </source>
</evidence>
<keyword evidence="5 10" id="KW-0297">G-protein coupled receptor</keyword>
<dbReference type="GO" id="GO:0005000">
    <property type="term" value="F:vasopressin receptor activity"/>
    <property type="evidence" value="ECO:0007669"/>
    <property type="project" value="InterPro"/>
</dbReference>
<feature type="transmembrane region" description="Helical" evidence="10">
    <location>
        <begin position="244"/>
        <end position="265"/>
    </location>
</feature>
<evidence type="ECO:0000256" key="8">
    <source>
        <dbReference type="ARBA" id="ARBA00023180"/>
    </source>
</evidence>
<keyword evidence="13" id="KW-1185">Reference proteome</keyword>
<evidence type="ECO:0000256" key="6">
    <source>
        <dbReference type="ARBA" id="ARBA00023136"/>
    </source>
</evidence>
<dbReference type="GO" id="GO:0042277">
    <property type="term" value="F:peptide binding"/>
    <property type="evidence" value="ECO:0007669"/>
    <property type="project" value="TreeGrafter"/>
</dbReference>
<dbReference type="InterPro" id="IPR017452">
    <property type="entry name" value="GPCR_Rhodpsn_7TM"/>
</dbReference>
<proteinExistence type="inferred from homology"/>
<evidence type="ECO:0000256" key="5">
    <source>
        <dbReference type="ARBA" id="ARBA00023040"/>
    </source>
</evidence>
<evidence type="ECO:0000256" key="4">
    <source>
        <dbReference type="ARBA" id="ARBA00022989"/>
    </source>
</evidence>
<keyword evidence="6 10" id="KW-0472">Membrane</keyword>
<evidence type="ECO:0000256" key="9">
    <source>
        <dbReference type="ARBA" id="ARBA00023224"/>
    </source>
</evidence>
<evidence type="ECO:0000313" key="12">
    <source>
        <dbReference type="EMBL" id="VDI02799.1"/>
    </source>
</evidence>
<comment type="caution">
    <text evidence="10">Lacks conserved residue(s) required for the propagation of feature annotation.</text>
</comment>
<dbReference type="SUPFAM" id="SSF81321">
    <property type="entry name" value="Family A G protein-coupled receptor-like"/>
    <property type="match status" value="1"/>
</dbReference>
<dbReference type="GO" id="GO:0032870">
    <property type="term" value="P:cellular response to hormone stimulus"/>
    <property type="evidence" value="ECO:0007669"/>
    <property type="project" value="TreeGrafter"/>
</dbReference>
<dbReference type="PROSITE" id="PS00237">
    <property type="entry name" value="G_PROTEIN_RECEP_F1_1"/>
    <property type="match status" value="1"/>
</dbReference>
<dbReference type="Gene3D" id="1.20.1070.10">
    <property type="entry name" value="Rhodopsin 7-helix transmembrane proteins"/>
    <property type="match status" value="1"/>
</dbReference>
<dbReference type="PRINTS" id="PR00896">
    <property type="entry name" value="VASOPRESSINR"/>
</dbReference>
<dbReference type="AlphaFoldDB" id="A0A8B6CCR7"/>
<accession>A0A8B6CCR7</accession>
<feature type="transmembrane region" description="Helical" evidence="10">
    <location>
        <begin position="193"/>
        <end position="215"/>
    </location>
</feature>
<feature type="domain" description="G-protein coupled receptors family 1 profile" evidence="11">
    <location>
        <begin position="93"/>
        <end position="382"/>
    </location>
</feature>
<evidence type="ECO:0000256" key="2">
    <source>
        <dbReference type="ARBA" id="ARBA00022475"/>
    </source>
</evidence>
<keyword evidence="7 10" id="KW-0675">Receptor</keyword>
<dbReference type="PANTHER" id="PTHR24241:SF59">
    <property type="entry name" value="ADIPOKINETIC HORMONE RECEPTOR, ISOFORM C"/>
    <property type="match status" value="1"/>
</dbReference>
<evidence type="ECO:0000256" key="1">
    <source>
        <dbReference type="ARBA" id="ARBA00004651"/>
    </source>
</evidence>
<dbReference type="InterPro" id="IPR000276">
    <property type="entry name" value="GPCR_Rhodpsn"/>
</dbReference>
<organism evidence="12 13">
    <name type="scientific">Mytilus galloprovincialis</name>
    <name type="common">Mediterranean mussel</name>
    <dbReference type="NCBI Taxonomy" id="29158"/>
    <lineage>
        <taxon>Eukaryota</taxon>
        <taxon>Metazoa</taxon>
        <taxon>Spiralia</taxon>
        <taxon>Lophotrochozoa</taxon>
        <taxon>Mollusca</taxon>
        <taxon>Bivalvia</taxon>
        <taxon>Autobranchia</taxon>
        <taxon>Pteriomorphia</taxon>
        <taxon>Mytilida</taxon>
        <taxon>Mytiloidea</taxon>
        <taxon>Mytilidae</taxon>
        <taxon>Mytilinae</taxon>
        <taxon>Mytilus</taxon>
    </lineage>
</organism>
<keyword evidence="9 10" id="KW-0807">Transducer</keyword>
<reference evidence="12" key="1">
    <citation type="submission" date="2018-11" db="EMBL/GenBank/DDBJ databases">
        <authorList>
            <person name="Alioto T."/>
            <person name="Alioto T."/>
        </authorList>
    </citation>
    <scope>NUCLEOTIDE SEQUENCE</scope>
</reference>
<name>A0A8B6CCR7_MYTGA</name>
<feature type="transmembrane region" description="Helical" evidence="10">
    <location>
        <begin position="152"/>
        <end position="172"/>
    </location>
</feature>
<evidence type="ECO:0000259" key="11">
    <source>
        <dbReference type="PROSITE" id="PS50262"/>
    </source>
</evidence>
<dbReference type="CDD" id="cd15382">
    <property type="entry name" value="7tmA_AKHR"/>
    <property type="match status" value="1"/>
</dbReference>
<keyword evidence="2" id="KW-1003">Cell membrane</keyword>
<keyword evidence="4 10" id="KW-1133">Transmembrane helix</keyword>
<keyword evidence="3 10" id="KW-0812">Transmembrane</keyword>
<feature type="transmembrane region" description="Helical" evidence="10">
    <location>
        <begin position="80"/>
        <end position="102"/>
    </location>
</feature>
<comment type="subcellular location">
    <subcellularLocation>
        <location evidence="1 10">Cell membrane</location>
        <topology evidence="1 10">Multi-pass membrane protein</topology>
    </subcellularLocation>
</comment>
<keyword evidence="8 10" id="KW-0325">Glycoprotein</keyword>